<proteinExistence type="predicted"/>
<feature type="transmembrane region" description="Helical" evidence="6">
    <location>
        <begin position="72"/>
        <end position="92"/>
    </location>
</feature>
<feature type="transmembrane region" description="Helical" evidence="6">
    <location>
        <begin position="112"/>
        <end position="139"/>
    </location>
</feature>
<evidence type="ECO:0000313" key="8">
    <source>
        <dbReference type="Proteomes" id="UP001595892"/>
    </source>
</evidence>
<dbReference type="RefSeq" id="WP_377002800.1">
    <property type="nucleotide sequence ID" value="NZ_JBHSGG010000002.1"/>
</dbReference>
<evidence type="ECO:0000256" key="5">
    <source>
        <dbReference type="ARBA" id="ARBA00023136"/>
    </source>
</evidence>
<keyword evidence="2" id="KW-1003">Cell membrane</keyword>
<dbReference type="PANTHER" id="PTHR39087:SF2">
    <property type="entry name" value="UPF0104 MEMBRANE PROTEIN MJ1595"/>
    <property type="match status" value="1"/>
</dbReference>
<name>A0ABV9NFW1_9GAMM</name>
<feature type="transmembrane region" description="Helical" evidence="6">
    <location>
        <begin position="146"/>
        <end position="169"/>
    </location>
</feature>
<dbReference type="Proteomes" id="UP001595892">
    <property type="component" value="Unassembled WGS sequence"/>
</dbReference>
<evidence type="ECO:0000256" key="3">
    <source>
        <dbReference type="ARBA" id="ARBA00022692"/>
    </source>
</evidence>
<evidence type="ECO:0000256" key="4">
    <source>
        <dbReference type="ARBA" id="ARBA00022989"/>
    </source>
</evidence>
<dbReference type="PANTHER" id="PTHR39087">
    <property type="entry name" value="UPF0104 MEMBRANE PROTEIN MJ1595"/>
    <property type="match status" value="1"/>
</dbReference>
<accession>A0ABV9NFW1</accession>
<dbReference type="InterPro" id="IPR022791">
    <property type="entry name" value="L-PG_synthase/AglD"/>
</dbReference>
<reference evidence="8" key="1">
    <citation type="journal article" date="2019" name="Int. J. Syst. Evol. Microbiol.">
        <title>The Global Catalogue of Microorganisms (GCM) 10K type strain sequencing project: providing services to taxonomists for standard genome sequencing and annotation.</title>
        <authorList>
            <consortium name="The Broad Institute Genomics Platform"/>
            <consortium name="The Broad Institute Genome Sequencing Center for Infectious Disease"/>
            <person name="Wu L."/>
            <person name="Ma J."/>
        </authorList>
    </citation>
    <scope>NUCLEOTIDE SEQUENCE [LARGE SCALE GENOMIC DNA]</scope>
    <source>
        <strain evidence="8">CGMCC 1.13574</strain>
    </source>
</reference>
<keyword evidence="4 6" id="KW-1133">Transmembrane helix</keyword>
<evidence type="ECO:0000313" key="7">
    <source>
        <dbReference type="EMBL" id="MFC4726846.1"/>
    </source>
</evidence>
<keyword evidence="8" id="KW-1185">Reference proteome</keyword>
<comment type="subcellular location">
    <subcellularLocation>
        <location evidence="1">Cell membrane</location>
        <topology evidence="1">Multi-pass membrane protein</topology>
    </subcellularLocation>
</comment>
<evidence type="ECO:0000256" key="6">
    <source>
        <dbReference type="SAM" id="Phobius"/>
    </source>
</evidence>
<organism evidence="7 8">
    <name type="scientific">Coralloluteibacterium thermophilum</name>
    <dbReference type="NCBI Taxonomy" id="2707049"/>
    <lineage>
        <taxon>Bacteria</taxon>
        <taxon>Pseudomonadati</taxon>
        <taxon>Pseudomonadota</taxon>
        <taxon>Gammaproteobacteria</taxon>
        <taxon>Lysobacterales</taxon>
        <taxon>Lysobacteraceae</taxon>
        <taxon>Coralloluteibacterium</taxon>
    </lineage>
</organism>
<dbReference type="Pfam" id="PF03706">
    <property type="entry name" value="LPG_synthase_TM"/>
    <property type="match status" value="1"/>
</dbReference>
<protein>
    <submittedName>
        <fullName evidence="7">Lysylphosphatidylglycerol synthase transmembrane domain-containing protein</fullName>
    </submittedName>
</protein>
<evidence type="ECO:0000256" key="2">
    <source>
        <dbReference type="ARBA" id="ARBA00022475"/>
    </source>
</evidence>
<feature type="transmembrane region" description="Helical" evidence="6">
    <location>
        <begin position="41"/>
        <end position="60"/>
    </location>
</feature>
<keyword evidence="3 6" id="KW-0812">Transmembrane</keyword>
<sequence length="313" mass="32610">MSSKVAAKVILALAITATFAWLVATAVDTDMLLYTIRSADVRWIALGTAATLATTLLRAIRLSLVLDGRLASSLIAISVAHNATTALLPMKLGEFMLPLLLSRARGMDVSSGLGILILLRMLDMLALGLLGAAAALLAFGAIGEASAATIAAIALAGALTVTLLLFLGWHRLQDLARHDGRHITVPVLSRAAYAMTAVNRGQLLRSYAYSLAIWIALFTAFYCFSRAIIVEVSSMTTATIGAAASLAFAFPISGVANVGPFQAAWVWMSLPFGIAPEPALAASMLSHGMVVLATAALAIALLPLLLKAVRATS</sequence>
<feature type="transmembrane region" description="Helical" evidence="6">
    <location>
        <begin position="279"/>
        <end position="306"/>
    </location>
</feature>
<dbReference type="EMBL" id="JBHSGG010000002">
    <property type="protein sequence ID" value="MFC4726846.1"/>
    <property type="molecule type" value="Genomic_DNA"/>
</dbReference>
<comment type="caution">
    <text evidence="7">The sequence shown here is derived from an EMBL/GenBank/DDBJ whole genome shotgun (WGS) entry which is preliminary data.</text>
</comment>
<feature type="transmembrane region" description="Helical" evidence="6">
    <location>
        <begin position="237"/>
        <end position="259"/>
    </location>
</feature>
<keyword evidence="5 6" id="KW-0472">Membrane</keyword>
<gene>
    <name evidence="7" type="ORF">ACFO3Q_01455</name>
</gene>
<evidence type="ECO:0000256" key="1">
    <source>
        <dbReference type="ARBA" id="ARBA00004651"/>
    </source>
</evidence>
<feature type="transmembrane region" description="Helical" evidence="6">
    <location>
        <begin position="207"/>
        <end position="225"/>
    </location>
</feature>